<feature type="compositionally biased region" description="Basic residues" evidence="1">
    <location>
        <begin position="1"/>
        <end position="15"/>
    </location>
</feature>
<proteinExistence type="predicted"/>
<feature type="region of interest" description="Disordered" evidence="1">
    <location>
        <begin position="1"/>
        <end position="47"/>
    </location>
</feature>
<organism evidence="2 3">
    <name type="scientific">Phialocephala subalpina</name>
    <dbReference type="NCBI Taxonomy" id="576137"/>
    <lineage>
        <taxon>Eukaryota</taxon>
        <taxon>Fungi</taxon>
        <taxon>Dikarya</taxon>
        <taxon>Ascomycota</taxon>
        <taxon>Pezizomycotina</taxon>
        <taxon>Leotiomycetes</taxon>
        <taxon>Helotiales</taxon>
        <taxon>Mollisiaceae</taxon>
        <taxon>Phialocephala</taxon>
        <taxon>Phialocephala fortinii species complex</taxon>
    </lineage>
</organism>
<dbReference type="Proteomes" id="UP000184330">
    <property type="component" value="Unassembled WGS sequence"/>
</dbReference>
<dbReference type="STRING" id="576137.A0A1L7WZ71"/>
<evidence type="ECO:0000256" key="1">
    <source>
        <dbReference type="SAM" id="MobiDB-lite"/>
    </source>
</evidence>
<dbReference type="OrthoDB" id="3431997at2759"/>
<evidence type="ECO:0000313" key="3">
    <source>
        <dbReference type="Proteomes" id="UP000184330"/>
    </source>
</evidence>
<feature type="compositionally biased region" description="Polar residues" evidence="1">
    <location>
        <begin position="27"/>
        <end position="47"/>
    </location>
</feature>
<evidence type="ECO:0000313" key="2">
    <source>
        <dbReference type="EMBL" id="CZR58076.1"/>
    </source>
</evidence>
<keyword evidence="3" id="KW-1185">Reference proteome</keyword>
<protein>
    <submittedName>
        <fullName evidence="2">Uncharacterized protein</fullName>
    </submittedName>
</protein>
<name>A0A1L7WZ71_9HELO</name>
<accession>A0A1L7WZ71</accession>
<reference evidence="2 3" key="1">
    <citation type="submission" date="2016-03" db="EMBL/GenBank/DDBJ databases">
        <authorList>
            <person name="Ploux O."/>
        </authorList>
    </citation>
    <scope>NUCLEOTIDE SEQUENCE [LARGE SCALE GENOMIC DNA]</scope>
    <source>
        <strain evidence="2 3">UAMH 11012</strain>
    </source>
</reference>
<dbReference type="EMBL" id="FJOG01000011">
    <property type="protein sequence ID" value="CZR58076.1"/>
    <property type="molecule type" value="Genomic_DNA"/>
</dbReference>
<sequence length="373" mass="40615">MGKRKAKQPKPKKPSKKESKKAATKEGLSQTSVQASSSPLTENSSNHCSMPCGCPDGNASAKQVAFVVAEDRALPPGQQPETSTDTSTICRLPAVFGIYRGVGSDLFIRLSRKDTSLFFLSLKYATYDPTPSVTLSRPRNQVAGENTIETSPIATATVPKPPHTKHPDVDIRLYSPDSPVHDSSNLQETLVTSSTDVRYSSRNFEYQIPGYETKERFAWRHHDGPEVRSLKGRKYGMKLVRVQTGAVVGAWTKPRSTLSDTKQGKIAFFDRSLGPQFEFLAIVSLITHKVAQKVSALSTYDPESQYNGSGGFGNTGCTDSRYALWGFGSSACLGGHYGPSGFGNSSLFGNSGLGHTNQRRPSFFIKPMLNAYI</sequence>
<gene>
    <name evidence="2" type="ORF">PAC_07966</name>
</gene>
<dbReference type="AlphaFoldDB" id="A0A1L7WZ71"/>